<feature type="compositionally biased region" description="Low complexity" evidence="1">
    <location>
        <begin position="79"/>
        <end position="91"/>
    </location>
</feature>
<sequence>MLGSSARKERKQEKKLKKKEKKGTTATTGGADTVSSVVSSADAGTHDSAQTIEAKAVVSPIPESPGVVQSKKKDALNVSADSTTKASDSSSQTPLVEKSWFQILCGTAASIAILSTGTKLLMKKEENLEVKKQDVATPAAAGGKKRRGS</sequence>
<proteinExistence type="predicted"/>
<accession>K8EHA8</accession>
<dbReference type="Proteomes" id="UP000198341">
    <property type="component" value="Chromosome 8"/>
</dbReference>
<dbReference type="RefSeq" id="XP_007511411.1">
    <property type="nucleotide sequence ID" value="XM_007511349.1"/>
</dbReference>
<evidence type="ECO:0000313" key="2">
    <source>
        <dbReference type="EMBL" id="CCO17532.1"/>
    </source>
</evidence>
<feature type="compositionally biased region" description="Basic and acidic residues" evidence="1">
    <location>
        <begin position="1"/>
        <end position="12"/>
    </location>
</feature>
<feature type="compositionally biased region" description="Low complexity" evidence="1">
    <location>
        <begin position="24"/>
        <end position="43"/>
    </location>
</feature>
<evidence type="ECO:0000256" key="1">
    <source>
        <dbReference type="SAM" id="MobiDB-lite"/>
    </source>
</evidence>
<dbReference type="EMBL" id="FO082271">
    <property type="protein sequence ID" value="CCO17532.1"/>
    <property type="molecule type" value="Genomic_DNA"/>
</dbReference>
<organism evidence="2 3">
    <name type="scientific">Bathycoccus prasinos</name>
    <dbReference type="NCBI Taxonomy" id="41875"/>
    <lineage>
        <taxon>Eukaryota</taxon>
        <taxon>Viridiplantae</taxon>
        <taxon>Chlorophyta</taxon>
        <taxon>Mamiellophyceae</taxon>
        <taxon>Mamiellales</taxon>
        <taxon>Bathycoccaceae</taxon>
        <taxon>Bathycoccus</taxon>
    </lineage>
</organism>
<protein>
    <submittedName>
        <fullName evidence="2">Uncharacterized protein</fullName>
    </submittedName>
</protein>
<name>K8EHA8_9CHLO</name>
<dbReference type="GeneID" id="19014218"/>
<reference evidence="2 3" key="1">
    <citation type="submission" date="2011-10" db="EMBL/GenBank/DDBJ databases">
        <authorList>
            <person name="Genoscope - CEA"/>
        </authorList>
    </citation>
    <scope>NUCLEOTIDE SEQUENCE [LARGE SCALE GENOMIC DNA]</scope>
    <source>
        <strain evidence="2 3">RCC 1105</strain>
    </source>
</reference>
<evidence type="ECO:0000313" key="3">
    <source>
        <dbReference type="Proteomes" id="UP000198341"/>
    </source>
</evidence>
<keyword evidence="3" id="KW-1185">Reference proteome</keyword>
<feature type="region of interest" description="Disordered" evidence="1">
    <location>
        <begin position="1"/>
        <end position="95"/>
    </location>
</feature>
<dbReference type="AlphaFoldDB" id="K8EHA8"/>
<gene>
    <name evidence="2" type="ORF">Bathy08g02390</name>
</gene>
<dbReference type="KEGG" id="bpg:Bathy08g02390"/>